<dbReference type="Proteomes" id="UP001565236">
    <property type="component" value="Unassembled WGS sequence"/>
</dbReference>
<protein>
    <submittedName>
        <fullName evidence="3">Uncharacterized protein</fullName>
    </submittedName>
</protein>
<organism evidence="3 4">
    <name type="scientific">Ligilactobacillus faecis</name>
    <dbReference type="NCBI Taxonomy" id="762833"/>
    <lineage>
        <taxon>Bacteria</taxon>
        <taxon>Bacillati</taxon>
        <taxon>Bacillota</taxon>
        <taxon>Bacilli</taxon>
        <taxon>Lactobacillales</taxon>
        <taxon>Lactobacillaceae</taxon>
        <taxon>Ligilactobacillus</taxon>
    </lineage>
</organism>
<sequence>MFNFYRSWRKLAISLILVALVFMLNACATNTQTKGKELSVKVDDKIMLTKDYQAKITVTTNTDNTTFKLTANKKTIQSGKFNSKKKAELVVNEPGKYTLTIKSPHEAITKKITVEPYTVIVNKSTTSVDNTQYIIKKIVYEKVKKTKTPDDNAENNLSDYDQLNAQYYRAKIYYELQNNGDAAIDLSYTQASIIDDSGKDYSFEGTADAYSYDSIDSILRPKTRRTGYFVMISNTPFSLENLKININSYSDTNGDLVGNGGIFELNQENTSSSTAITPSTETSATQDTNYVDPDDTTIEPESSIDDSTDDSDDSDDTNDTTESDTADLDMTEDQDEE</sequence>
<comment type="caution">
    <text evidence="3">The sequence shown here is derived from an EMBL/GenBank/DDBJ whole genome shotgun (WGS) entry which is preliminary data.</text>
</comment>
<name>A0ABV4DPJ5_9LACO</name>
<dbReference type="RefSeq" id="WP_369941916.1">
    <property type="nucleotide sequence ID" value="NZ_JBCLUF010000017.1"/>
</dbReference>
<gene>
    <name evidence="3" type="ORF">AALT52_05785</name>
</gene>
<dbReference type="EMBL" id="JBCLUF010000017">
    <property type="protein sequence ID" value="MEY8662396.1"/>
    <property type="molecule type" value="Genomic_DNA"/>
</dbReference>
<evidence type="ECO:0000313" key="3">
    <source>
        <dbReference type="EMBL" id="MEY8662396.1"/>
    </source>
</evidence>
<accession>A0ABV4DPJ5</accession>
<feature type="region of interest" description="Disordered" evidence="1">
    <location>
        <begin position="268"/>
        <end position="337"/>
    </location>
</feature>
<evidence type="ECO:0000256" key="2">
    <source>
        <dbReference type="SAM" id="SignalP"/>
    </source>
</evidence>
<evidence type="ECO:0000256" key="1">
    <source>
        <dbReference type="SAM" id="MobiDB-lite"/>
    </source>
</evidence>
<reference evidence="3 4" key="1">
    <citation type="submission" date="2024-03" db="EMBL/GenBank/DDBJ databases">
        <title>Mouse gut bacterial collection (mGBC) of GemPharmatech.</title>
        <authorList>
            <person name="He Y."/>
            <person name="Dong L."/>
            <person name="Wu D."/>
            <person name="Gao X."/>
            <person name="Lin Z."/>
        </authorList>
    </citation>
    <scope>NUCLEOTIDE SEQUENCE [LARGE SCALE GENOMIC DNA]</scope>
    <source>
        <strain evidence="3 4">15-30</strain>
    </source>
</reference>
<keyword evidence="4" id="KW-1185">Reference proteome</keyword>
<feature type="compositionally biased region" description="Acidic residues" evidence="1">
    <location>
        <begin position="292"/>
        <end position="337"/>
    </location>
</feature>
<evidence type="ECO:0000313" key="4">
    <source>
        <dbReference type="Proteomes" id="UP001565236"/>
    </source>
</evidence>
<proteinExistence type="predicted"/>
<feature type="chain" id="PRO_5046632967" evidence="2">
    <location>
        <begin position="29"/>
        <end position="337"/>
    </location>
</feature>
<feature type="signal peptide" evidence="2">
    <location>
        <begin position="1"/>
        <end position="28"/>
    </location>
</feature>
<keyword evidence="2" id="KW-0732">Signal</keyword>
<feature type="compositionally biased region" description="Polar residues" evidence="1">
    <location>
        <begin position="268"/>
        <end position="289"/>
    </location>
</feature>